<reference evidence="3" key="1">
    <citation type="submission" date="2016-04" db="EMBL/GenBank/DDBJ databases">
        <title>Cephalotus genome sequencing.</title>
        <authorList>
            <person name="Fukushima K."/>
            <person name="Hasebe M."/>
            <person name="Fang X."/>
        </authorList>
    </citation>
    <scope>NUCLEOTIDE SEQUENCE [LARGE SCALE GENOMIC DNA]</scope>
    <source>
        <strain evidence="3">cv. St1</strain>
    </source>
</reference>
<proteinExistence type="predicted"/>
<dbReference type="EMBL" id="BDDD01000099">
    <property type="protein sequence ID" value="GAV59131.1"/>
    <property type="molecule type" value="Genomic_DNA"/>
</dbReference>
<gene>
    <name evidence="2" type="ORF">CFOL_v3_02662</name>
</gene>
<accession>A0A1Q3ATS5</accession>
<name>A0A1Q3ATS5_CEPFO</name>
<protein>
    <submittedName>
        <fullName evidence="2">Uncharacterized protein</fullName>
    </submittedName>
</protein>
<sequence length="100" mass="10474">MLPSPSQVPFSDGKPSSTLSDSIPGSSSFSFFLYCSKVASNEATRSCGPNGLCCNMMMSKFNADFLTMALLSSSLPAATAATSFHKPMETKCSSHSSAQT</sequence>
<organism evidence="2 3">
    <name type="scientific">Cephalotus follicularis</name>
    <name type="common">Albany pitcher plant</name>
    <dbReference type="NCBI Taxonomy" id="3775"/>
    <lineage>
        <taxon>Eukaryota</taxon>
        <taxon>Viridiplantae</taxon>
        <taxon>Streptophyta</taxon>
        <taxon>Embryophyta</taxon>
        <taxon>Tracheophyta</taxon>
        <taxon>Spermatophyta</taxon>
        <taxon>Magnoliopsida</taxon>
        <taxon>eudicotyledons</taxon>
        <taxon>Gunneridae</taxon>
        <taxon>Pentapetalae</taxon>
        <taxon>rosids</taxon>
        <taxon>fabids</taxon>
        <taxon>Oxalidales</taxon>
        <taxon>Cephalotaceae</taxon>
        <taxon>Cephalotus</taxon>
    </lineage>
</organism>
<feature type="region of interest" description="Disordered" evidence="1">
    <location>
        <begin position="1"/>
        <end position="22"/>
    </location>
</feature>
<dbReference type="AlphaFoldDB" id="A0A1Q3ATS5"/>
<evidence type="ECO:0000256" key="1">
    <source>
        <dbReference type="SAM" id="MobiDB-lite"/>
    </source>
</evidence>
<dbReference type="InParanoid" id="A0A1Q3ATS5"/>
<comment type="caution">
    <text evidence="2">The sequence shown here is derived from an EMBL/GenBank/DDBJ whole genome shotgun (WGS) entry which is preliminary data.</text>
</comment>
<evidence type="ECO:0000313" key="2">
    <source>
        <dbReference type="EMBL" id="GAV59131.1"/>
    </source>
</evidence>
<evidence type="ECO:0000313" key="3">
    <source>
        <dbReference type="Proteomes" id="UP000187406"/>
    </source>
</evidence>
<dbReference type="Proteomes" id="UP000187406">
    <property type="component" value="Unassembled WGS sequence"/>
</dbReference>
<keyword evidence="3" id="KW-1185">Reference proteome</keyword>